<dbReference type="AlphaFoldDB" id="A0AAD2JP82"/>
<protein>
    <recommendedName>
        <fullName evidence="4">V-type proton ATPase proteolipid subunit</fullName>
    </recommendedName>
</protein>
<organism evidence="2 3">
    <name type="scientific">Cylindrotheca closterium</name>
    <dbReference type="NCBI Taxonomy" id="2856"/>
    <lineage>
        <taxon>Eukaryota</taxon>
        <taxon>Sar</taxon>
        <taxon>Stramenopiles</taxon>
        <taxon>Ochrophyta</taxon>
        <taxon>Bacillariophyta</taxon>
        <taxon>Bacillariophyceae</taxon>
        <taxon>Bacillariophycidae</taxon>
        <taxon>Bacillariales</taxon>
        <taxon>Bacillariaceae</taxon>
        <taxon>Cylindrotheca</taxon>
    </lineage>
</organism>
<evidence type="ECO:0000313" key="3">
    <source>
        <dbReference type="Proteomes" id="UP001295423"/>
    </source>
</evidence>
<evidence type="ECO:0008006" key="4">
    <source>
        <dbReference type="Google" id="ProtNLM"/>
    </source>
</evidence>
<feature type="transmembrane region" description="Helical" evidence="1">
    <location>
        <begin position="30"/>
        <end position="55"/>
    </location>
</feature>
<proteinExistence type="predicted"/>
<feature type="transmembrane region" description="Helical" evidence="1">
    <location>
        <begin position="61"/>
        <end position="85"/>
    </location>
</feature>
<gene>
    <name evidence="2" type="ORF">CYCCA115_LOCUS23477</name>
</gene>
<evidence type="ECO:0000313" key="2">
    <source>
        <dbReference type="EMBL" id="CAJ1968952.1"/>
    </source>
</evidence>
<comment type="caution">
    <text evidence="2">The sequence shown here is derived from an EMBL/GenBank/DDBJ whole genome shotgun (WGS) entry which is preliminary data.</text>
</comment>
<name>A0AAD2JP82_9STRA</name>
<keyword evidence="1" id="KW-0472">Membrane</keyword>
<sequence>MPTKRIIKSCTCTSKSQKSKSNHDCCRSHGLGSILSIFLAGGGSAIASAQGVIYARGKNGLTAFVPIIVSGVFAICGIIASLLLVGNMGNASEEMTEVNGYRPSFCRLVGWSGMPSEWTWNRQFLERPQQGGCHCKP</sequence>
<evidence type="ECO:0000256" key="1">
    <source>
        <dbReference type="SAM" id="Phobius"/>
    </source>
</evidence>
<dbReference type="Proteomes" id="UP001295423">
    <property type="component" value="Unassembled WGS sequence"/>
</dbReference>
<keyword evidence="1" id="KW-1133">Transmembrane helix</keyword>
<dbReference type="EMBL" id="CAKOGP040002413">
    <property type="protein sequence ID" value="CAJ1968952.1"/>
    <property type="molecule type" value="Genomic_DNA"/>
</dbReference>
<accession>A0AAD2JP82</accession>
<keyword evidence="3" id="KW-1185">Reference proteome</keyword>
<keyword evidence="1" id="KW-0812">Transmembrane</keyword>
<reference evidence="2" key="1">
    <citation type="submission" date="2023-08" db="EMBL/GenBank/DDBJ databases">
        <authorList>
            <person name="Audoor S."/>
            <person name="Bilcke G."/>
        </authorList>
    </citation>
    <scope>NUCLEOTIDE SEQUENCE</scope>
</reference>